<protein>
    <submittedName>
        <fullName evidence="1">Uncharacterized protein</fullName>
    </submittedName>
</protein>
<dbReference type="AlphaFoldDB" id="A0A371H1E3"/>
<accession>A0A371H1E3</accession>
<dbReference type="InterPro" id="IPR028919">
    <property type="entry name" value="Viral_movement"/>
</dbReference>
<proteinExistence type="predicted"/>
<sequence length="176" mass="20800">NKFYNPCRLKKKSTGLNIGTLELRIIKINILEQEMLDKHIAKGYNFIHLRLIQIRNKYPIMILLGDIRLKRSNDSIIVVMESNLRDGPFFFNCYPNFSMDVRNKYTSNSIKLHIKSRDETLDEKIGPFQIIYKIYYKVTKINYNFKALRSSQKNITIVIEANLRKFSVQVPKKLSH</sequence>
<gene>
    <name evidence="1" type="ORF">CR513_20833</name>
</gene>
<organism evidence="1 2">
    <name type="scientific">Mucuna pruriens</name>
    <name type="common">Velvet bean</name>
    <name type="synonym">Dolichos pruriens</name>
    <dbReference type="NCBI Taxonomy" id="157652"/>
    <lineage>
        <taxon>Eukaryota</taxon>
        <taxon>Viridiplantae</taxon>
        <taxon>Streptophyta</taxon>
        <taxon>Embryophyta</taxon>
        <taxon>Tracheophyta</taxon>
        <taxon>Spermatophyta</taxon>
        <taxon>Magnoliopsida</taxon>
        <taxon>eudicotyledons</taxon>
        <taxon>Gunneridae</taxon>
        <taxon>Pentapetalae</taxon>
        <taxon>rosids</taxon>
        <taxon>fabids</taxon>
        <taxon>Fabales</taxon>
        <taxon>Fabaceae</taxon>
        <taxon>Papilionoideae</taxon>
        <taxon>50 kb inversion clade</taxon>
        <taxon>NPAAA clade</taxon>
        <taxon>indigoferoid/millettioid clade</taxon>
        <taxon>Phaseoleae</taxon>
        <taxon>Mucuna</taxon>
    </lineage>
</organism>
<dbReference type="Pfam" id="PF01107">
    <property type="entry name" value="MP"/>
    <property type="match status" value="1"/>
</dbReference>
<evidence type="ECO:0000313" key="2">
    <source>
        <dbReference type="Proteomes" id="UP000257109"/>
    </source>
</evidence>
<reference evidence="1" key="1">
    <citation type="submission" date="2018-05" db="EMBL/GenBank/DDBJ databases">
        <title>Draft genome of Mucuna pruriens seed.</title>
        <authorList>
            <person name="Nnadi N.E."/>
            <person name="Vos R."/>
            <person name="Hasami M.H."/>
            <person name="Devisetty U.K."/>
            <person name="Aguiy J.C."/>
        </authorList>
    </citation>
    <scope>NUCLEOTIDE SEQUENCE [LARGE SCALE GENOMIC DNA]</scope>
    <source>
        <strain evidence="1">JCA_2017</strain>
    </source>
</reference>
<dbReference type="OrthoDB" id="1436172at2759"/>
<keyword evidence="2" id="KW-1185">Reference proteome</keyword>
<name>A0A371H1E3_MUCPR</name>
<dbReference type="Proteomes" id="UP000257109">
    <property type="component" value="Unassembled WGS sequence"/>
</dbReference>
<feature type="non-terminal residue" evidence="1">
    <location>
        <position position="1"/>
    </location>
</feature>
<feature type="non-terminal residue" evidence="1">
    <location>
        <position position="176"/>
    </location>
</feature>
<evidence type="ECO:0000313" key="1">
    <source>
        <dbReference type="EMBL" id="RDX96496.1"/>
    </source>
</evidence>
<dbReference type="PANTHER" id="PTHR47599">
    <property type="entry name" value="CELL-TO-CELL MOVEMENT PROTEIN"/>
    <property type="match status" value="1"/>
</dbReference>
<dbReference type="InterPro" id="IPR051596">
    <property type="entry name" value="Caulimoviridae_Movement"/>
</dbReference>
<dbReference type="PANTHER" id="PTHR47599:SF4">
    <property type="entry name" value="POLYPROTEIN"/>
    <property type="match status" value="1"/>
</dbReference>
<comment type="caution">
    <text evidence="1">The sequence shown here is derived from an EMBL/GenBank/DDBJ whole genome shotgun (WGS) entry which is preliminary data.</text>
</comment>
<dbReference type="EMBL" id="QJKJ01003872">
    <property type="protein sequence ID" value="RDX96496.1"/>
    <property type="molecule type" value="Genomic_DNA"/>
</dbReference>